<dbReference type="InterPro" id="IPR003810">
    <property type="entry name" value="Mntp/YtaF"/>
</dbReference>
<dbReference type="Proteomes" id="UP001527882">
    <property type="component" value="Unassembled WGS sequence"/>
</dbReference>
<feature type="transmembrane region" description="Helical" evidence="5">
    <location>
        <begin position="98"/>
        <end position="121"/>
    </location>
</feature>
<proteinExistence type="predicted"/>
<protein>
    <submittedName>
        <fullName evidence="6">Manganese efflux pump</fullName>
    </submittedName>
</protein>
<sequence length="188" mass="19795">MAAAMKMIVLILTLGMDTLLISMSLGFVKTKGKLKIALVFACAEALMPLIGLLIGNSSGQLMGHWSSIVGGILLLAVAVWLIFFEDEEEEEEKLERNLVGWTLLVTALSISLDELAVGFSIGLIGVPIALTIVLIAVQAFVFTSIGLAFGAKLKPLLGEWSEKLAGTVLGLLGLWILGEAVLGMISGG</sequence>
<comment type="caution">
    <text evidence="6">The sequence shown here is derived from an EMBL/GenBank/DDBJ whole genome shotgun (WGS) entry which is preliminary data.</text>
</comment>
<feature type="transmembrane region" description="Helical" evidence="5">
    <location>
        <begin position="61"/>
        <end position="83"/>
    </location>
</feature>
<reference evidence="6 7" key="1">
    <citation type="submission" date="2022-12" db="EMBL/GenBank/DDBJ databases">
        <title>Draft genome sequence of Paenibacillus sp. dW9.</title>
        <authorList>
            <person name="Choi E.-W."/>
            <person name="Kim D.-U."/>
        </authorList>
    </citation>
    <scope>NUCLEOTIDE SEQUENCE [LARGE SCALE GENOMIC DNA]</scope>
    <source>
        <strain evidence="7">dW9</strain>
    </source>
</reference>
<feature type="transmembrane region" description="Helical" evidence="5">
    <location>
        <begin position="7"/>
        <end position="28"/>
    </location>
</feature>
<evidence type="ECO:0000256" key="2">
    <source>
        <dbReference type="ARBA" id="ARBA00022692"/>
    </source>
</evidence>
<keyword evidence="2 5" id="KW-0812">Transmembrane</keyword>
<keyword evidence="1" id="KW-1003">Cell membrane</keyword>
<evidence type="ECO:0000313" key="7">
    <source>
        <dbReference type="Proteomes" id="UP001527882"/>
    </source>
</evidence>
<keyword evidence="7" id="KW-1185">Reference proteome</keyword>
<accession>A0ABT4QIT2</accession>
<gene>
    <name evidence="6" type="ORF">O9H85_30260</name>
</gene>
<feature type="transmembrane region" description="Helical" evidence="5">
    <location>
        <begin position="128"/>
        <end position="149"/>
    </location>
</feature>
<evidence type="ECO:0000313" key="6">
    <source>
        <dbReference type="EMBL" id="MCZ8516595.1"/>
    </source>
</evidence>
<evidence type="ECO:0000256" key="3">
    <source>
        <dbReference type="ARBA" id="ARBA00022989"/>
    </source>
</evidence>
<dbReference type="RefSeq" id="WP_269885130.1">
    <property type="nucleotide sequence ID" value="NZ_JAQAGZ010000025.1"/>
</dbReference>
<dbReference type="PANTHER" id="PTHR35529:SF1">
    <property type="entry name" value="MANGANESE EFFLUX PUMP MNTP-RELATED"/>
    <property type="match status" value="1"/>
</dbReference>
<feature type="transmembrane region" description="Helical" evidence="5">
    <location>
        <begin position="34"/>
        <end position="54"/>
    </location>
</feature>
<feature type="transmembrane region" description="Helical" evidence="5">
    <location>
        <begin position="164"/>
        <end position="185"/>
    </location>
</feature>
<dbReference type="EMBL" id="JAQAGZ010000025">
    <property type="protein sequence ID" value="MCZ8516595.1"/>
    <property type="molecule type" value="Genomic_DNA"/>
</dbReference>
<organism evidence="6 7">
    <name type="scientific">Paenibacillus gyeongsangnamensis</name>
    <dbReference type="NCBI Taxonomy" id="3388067"/>
    <lineage>
        <taxon>Bacteria</taxon>
        <taxon>Bacillati</taxon>
        <taxon>Bacillota</taxon>
        <taxon>Bacilli</taxon>
        <taxon>Bacillales</taxon>
        <taxon>Paenibacillaceae</taxon>
        <taxon>Paenibacillus</taxon>
    </lineage>
</organism>
<keyword evidence="3 5" id="KW-1133">Transmembrane helix</keyword>
<keyword evidence="4 5" id="KW-0472">Membrane</keyword>
<dbReference type="Pfam" id="PF02659">
    <property type="entry name" value="Mntp"/>
    <property type="match status" value="1"/>
</dbReference>
<evidence type="ECO:0000256" key="4">
    <source>
        <dbReference type="ARBA" id="ARBA00023136"/>
    </source>
</evidence>
<dbReference type="PANTHER" id="PTHR35529">
    <property type="entry name" value="MANGANESE EFFLUX PUMP MNTP-RELATED"/>
    <property type="match status" value="1"/>
</dbReference>
<name>A0ABT4QIT2_9BACL</name>
<evidence type="ECO:0000256" key="5">
    <source>
        <dbReference type="SAM" id="Phobius"/>
    </source>
</evidence>
<evidence type="ECO:0000256" key="1">
    <source>
        <dbReference type="ARBA" id="ARBA00022475"/>
    </source>
</evidence>